<dbReference type="InterPro" id="IPR047647">
    <property type="entry name" value="ISAs1_transpos"/>
</dbReference>
<dbReference type="NCBIfam" id="NF033564">
    <property type="entry name" value="transpos_ISAs1"/>
    <property type="match status" value="1"/>
</dbReference>
<reference evidence="1 2" key="1">
    <citation type="journal article" date="2021" name="Microorganisms">
        <title>Genome Evolution of Filamentous Cyanobacterium Nostoc Species: From Facultative Symbiosis to Free Living.</title>
        <authorList>
            <person name="Huo D."/>
            <person name="Li H."/>
            <person name="Cai F."/>
            <person name="Guo X."/>
            <person name="Qiao Z."/>
            <person name="Wang W."/>
            <person name="Yu G."/>
            <person name="Li R."/>
        </authorList>
    </citation>
    <scope>NUCLEOTIDE SEQUENCE [LARGE SCALE GENOMIC DNA]</scope>
    <source>
        <strain evidence="1 2">CHAB 5714</strain>
    </source>
</reference>
<evidence type="ECO:0000313" key="1">
    <source>
        <dbReference type="EMBL" id="MCC5604687.1"/>
    </source>
</evidence>
<sequence length="111" mass="12758">MKHIETEKTKNRLTTRTVEVFDDLNGIDLSWAGIKSLIRVERTGTRGDKPYHEVVCYISSLIHPAREFACGIRGHWSIENRLHWIKDVVMKEDDSKIRMGNAPANLSILRA</sequence>
<dbReference type="RefSeq" id="WP_309143433.1">
    <property type="nucleotide sequence ID" value="NZ_JAIVFQ010000147.1"/>
</dbReference>
<comment type="caution">
    <text evidence="1">The sequence shown here is derived from an EMBL/GenBank/DDBJ whole genome shotgun (WGS) entry which is preliminary data.</text>
</comment>
<proteinExistence type="predicted"/>
<keyword evidence="2" id="KW-1185">Reference proteome</keyword>
<dbReference type="InterPro" id="IPR051698">
    <property type="entry name" value="Transposase_11-like"/>
</dbReference>
<organism evidence="1 2">
    <name type="scientific">Nostoc favosum CHAB5714</name>
    <dbReference type="NCBI Taxonomy" id="2780399"/>
    <lineage>
        <taxon>Bacteria</taxon>
        <taxon>Bacillati</taxon>
        <taxon>Cyanobacteriota</taxon>
        <taxon>Cyanophyceae</taxon>
        <taxon>Nostocales</taxon>
        <taxon>Nostocaceae</taxon>
        <taxon>Nostoc</taxon>
        <taxon>Nostoc favosum</taxon>
    </lineage>
</organism>
<dbReference type="PANTHER" id="PTHR30298">
    <property type="entry name" value="H REPEAT-ASSOCIATED PREDICTED TRANSPOSASE"/>
    <property type="match status" value="1"/>
</dbReference>
<dbReference type="Proteomes" id="UP001199525">
    <property type="component" value="Unassembled WGS sequence"/>
</dbReference>
<dbReference type="PANTHER" id="PTHR30298:SF0">
    <property type="entry name" value="PROTEIN YBFL-RELATED"/>
    <property type="match status" value="1"/>
</dbReference>
<accession>A0ABS8IMN8</accession>
<name>A0ABS8IMN8_9NOSO</name>
<protein>
    <submittedName>
        <fullName evidence="1">ISAs1 family transposase</fullName>
    </submittedName>
</protein>
<dbReference type="EMBL" id="JAIVFQ010000147">
    <property type="protein sequence ID" value="MCC5604687.1"/>
    <property type="molecule type" value="Genomic_DNA"/>
</dbReference>
<evidence type="ECO:0000313" key="2">
    <source>
        <dbReference type="Proteomes" id="UP001199525"/>
    </source>
</evidence>
<gene>
    <name evidence="1" type="ORF">LC586_37495</name>
</gene>